<keyword evidence="2 4" id="KW-0863">Zinc-finger</keyword>
<reference evidence="6 7" key="1">
    <citation type="submission" date="2014-04" db="EMBL/GenBank/DDBJ databases">
        <authorList>
            <consortium name="DOE Joint Genome Institute"/>
            <person name="Kuo A."/>
            <person name="Zuccaro A."/>
            <person name="Kohler A."/>
            <person name="Nagy L.G."/>
            <person name="Floudas D."/>
            <person name="Copeland A."/>
            <person name="Barry K.W."/>
            <person name="Cichocki N."/>
            <person name="Veneault-Fourrey C."/>
            <person name="LaButti K."/>
            <person name="Lindquist E.A."/>
            <person name="Lipzen A."/>
            <person name="Lundell T."/>
            <person name="Morin E."/>
            <person name="Murat C."/>
            <person name="Sun H."/>
            <person name="Tunlid A."/>
            <person name="Henrissat B."/>
            <person name="Grigoriev I.V."/>
            <person name="Hibbett D.S."/>
            <person name="Martin F."/>
            <person name="Nordberg H.P."/>
            <person name="Cantor M.N."/>
            <person name="Hua S.X."/>
        </authorList>
    </citation>
    <scope>NUCLEOTIDE SEQUENCE [LARGE SCALE GENOMIC DNA]</scope>
    <source>
        <strain evidence="6 7">MAFF 305830</strain>
    </source>
</reference>
<sequence>MKNDDIQTHPYFWSLEDLDAPFIQKLEDENAIAGLKKCSMCKVTELEFKLYTCLGCKYGDCVISYYCSRKCQKKDWLGHKLTCGGIPPLPLMPLSPLDKASHKEAWGFSIRSGATDPILRWASCMILGGYSPDEQKRMSVQFFFDNIATHREPWVLRRINVTRVDWTQPKLREHADLDLLPQSATFWASTYPNGLGSWHSSATWPTHRLPSSRLIPFLPPMCHESAFEFDEKKLSTGTPSMTLKNFSERFQKEVTLVKSSNSIDSGTQSLQQDGLEC</sequence>
<dbReference type="InterPro" id="IPR002893">
    <property type="entry name" value="Znf_MYND"/>
</dbReference>
<name>A0A0C3ALG8_SERVB</name>
<dbReference type="Pfam" id="PF01753">
    <property type="entry name" value="zf-MYND"/>
    <property type="match status" value="1"/>
</dbReference>
<keyword evidence="3" id="KW-0862">Zinc</keyword>
<dbReference type="EMBL" id="KN824476">
    <property type="protein sequence ID" value="KIM20101.1"/>
    <property type="molecule type" value="Genomic_DNA"/>
</dbReference>
<evidence type="ECO:0000256" key="3">
    <source>
        <dbReference type="ARBA" id="ARBA00022833"/>
    </source>
</evidence>
<dbReference type="Proteomes" id="UP000054097">
    <property type="component" value="Unassembled WGS sequence"/>
</dbReference>
<dbReference type="OrthoDB" id="3007465at2759"/>
<evidence type="ECO:0000259" key="5">
    <source>
        <dbReference type="PROSITE" id="PS50865"/>
    </source>
</evidence>
<reference evidence="7" key="2">
    <citation type="submission" date="2015-01" db="EMBL/GenBank/DDBJ databases">
        <title>Evolutionary Origins and Diversification of the Mycorrhizal Mutualists.</title>
        <authorList>
            <consortium name="DOE Joint Genome Institute"/>
            <consortium name="Mycorrhizal Genomics Consortium"/>
            <person name="Kohler A."/>
            <person name="Kuo A."/>
            <person name="Nagy L.G."/>
            <person name="Floudas D."/>
            <person name="Copeland A."/>
            <person name="Barry K.W."/>
            <person name="Cichocki N."/>
            <person name="Veneault-Fourrey C."/>
            <person name="LaButti K."/>
            <person name="Lindquist E.A."/>
            <person name="Lipzen A."/>
            <person name="Lundell T."/>
            <person name="Morin E."/>
            <person name="Murat C."/>
            <person name="Riley R."/>
            <person name="Ohm R."/>
            <person name="Sun H."/>
            <person name="Tunlid A."/>
            <person name="Henrissat B."/>
            <person name="Grigoriev I.V."/>
            <person name="Hibbett D.S."/>
            <person name="Martin F."/>
        </authorList>
    </citation>
    <scope>NUCLEOTIDE SEQUENCE [LARGE SCALE GENOMIC DNA]</scope>
    <source>
        <strain evidence="7">MAFF 305830</strain>
    </source>
</reference>
<feature type="domain" description="MYND-type" evidence="5">
    <location>
        <begin position="38"/>
        <end position="83"/>
    </location>
</feature>
<dbReference type="Gene3D" id="6.10.140.2220">
    <property type="match status" value="1"/>
</dbReference>
<evidence type="ECO:0000256" key="4">
    <source>
        <dbReference type="PROSITE-ProRule" id="PRU00134"/>
    </source>
</evidence>
<protein>
    <recommendedName>
        <fullName evidence="5">MYND-type domain-containing protein</fullName>
    </recommendedName>
</protein>
<dbReference type="STRING" id="933852.A0A0C3ALG8"/>
<keyword evidence="7" id="KW-1185">Reference proteome</keyword>
<evidence type="ECO:0000313" key="6">
    <source>
        <dbReference type="EMBL" id="KIM20101.1"/>
    </source>
</evidence>
<evidence type="ECO:0000313" key="7">
    <source>
        <dbReference type="Proteomes" id="UP000054097"/>
    </source>
</evidence>
<dbReference type="AlphaFoldDB" id="A0A0C3ALG8"/>
<evidence type="ECO:0000256" key="2">
    <source>
        <dbReference type="ARBA" id="ARBA00022771"/>
    </source>
</evidence>
<evidence type="ECO:0000256" key="1">
    <source>
        <dbReference type="ARBA" id="ARBA00022723"/>
    </source>
</evidence>
<dbReference type="GO" id="GO:0008270">
    <property type="term" value="F:zinc ion binding"/>
    <property type="evidence" value="ECO:0007669"/>
    <property type="project" value="UniProtKB-KW"/>
</dbReference>
<accession>A0A0C3ALG8</accession>
<organism evidence="6 7">
    <name type="scientific">Serendipita vermifera MAFF 305830</name>
    <dbReference type="NCBI Taxonomy" id="933852"/>
    <lineage>
        <taxon>Eukaryota</taxon>
        <taxon>Fungi</taxon>
        <taxon>Dikarya</taxon>
        <taxon>Basidiomycota</taxon>
        <taxon>Agaricomycotina</taxon>
        <taxon>Agaricomycetes</taxon>
        <taxon>Sebacinales</taxon>
        <taxon>Serendipitaceae</taxon>
        <taxon>Serendipita</taxon>
    </lineage>
</organism>
<dbReference type="SUPFAM" id="SSF144232">
    <property type="entry name" value="HIT/MYND zinc finger-like"/>
    <property type="match status" value="1"/>
</dbReference>
<dbReference type="HOGENOM" id="CLU_1005312_0_0_1"/>
<gene>
    <name evidence="6" type="ORF">M408DRAFT_30654</name>
</gene>
<proteinExistence type="predicted"/>
<dbReference type="PROSITE" id="PS50865">
    <property type="entry name" value="ZF_MYND_2"/>
    <property type="match status" value="1"/>
</dbReference>
<keyword evidence="1" id="KW-0479">Metal-binding</keyword>